<keyword evidence="1" id="KW-0732">Signal</keyword>
<protein>
    <recommendedName>
        <fullName evidence="4">Beta-barrel porin-2, OmpL-like. bbp2</fullName>
    </recommendedName>
</protein>
<feature type="chain" id="PRO_5020603198" description="Beta-barrel porin-2, OmpL-like. bbp2" evidence="1">
    <location>
        <begin position="24"/>
        <end position="363"/>
    </location>
</feature>
<evidence type="ECO:0000313" key="3">
    <source>
        <dbReference type="Proteomes" id="UP000290013"/>
    </source>
</evidence>
<accession>A0A4U8W8B4</accession>
<dbReference type="SUPFAM" id="SSF56935">
    <property type="entry name" value="Porins"/>
    <property type="match status" value="1"/>
</dbReference>
<dbReference type="Pfam" id="PF07642">
    <property type="entry name" value="BBP2"/>
    <property type="match status" value="1"/>
</dbReference>
<dbReference type="EMBL" id="LR215974">
    <property type="protein sequence ID" value="VFB02352.1"/>
    <property type="molecule type" value="Genomic_DNA"/>
</dbReference>
<evidence type="ECO:0000256" key="1">
    <source>
        <dbReference type="SAM" id="SignalP"/>
    </source>
</evidence>
<evidence type="ECO:0008006" key="4">
    <source>
        <dbReference type="Google" id="ProtNLM"/>
    </source>
</evidence>
<dbReference type="InterPro" id="IPR011486">
    <property type="entry name" value="BBP2"/>
</dbReference>
<reference evidence="2 3" key="1">
    <citation type="submission" date="2019-02" db="EMBL/GenBank/DDBJ databases">
        <authorList>
            <consortium name="Pathogen Informatics"/>
        </authorList>
    </citation>
    <scope>NUCLEOTIDE SEQUENCE [LARGE SCALE GENOMIC DNA]</scope>
    <source>
        <strain evidence="2 3">3012STDY6944375</strain>
    </source>
</reference>
<organism evidence="2 3">
    <name type="scientific">Chryseobacterium taihuense</name>
    <dbReference type="NCBI Taxonomy" id="1141221"/>
    <lineage>
        <taxon>Bacteria</taxon>
        <taxon>Pseudomonadati</taxon>
        <taxon>Bacteroidota</taxon>
        <taxon>Flavobacteriia</taxon>
        <taxon>Flavobacteriales</taxon>
        <taxon>Weeksellaceae</taxon>
        <taxon>Chryseobacterium group</taxon>
        <taxon>Chryseobacterium</taxon>
    </lineage>
</organism>
<dbReference type="Proteomes" id="UP000290013">
    <property type="component" value="Chromosome"/>
</dbReference>
<sequence length="363" mass="41166">MKTLKNKSIFALILLGTSSLFFGQEINEKLLKISAYTEIYYQYDFNNPVNNTRPTFTYSHNRNNEVNLNLGFVKANYETDKLRANLALAAGTYMNANYAAEPGVLKNIYEANIGIKISKSKNLWIDAGILPSHIGFESAVSKDCFTLTRSMLADNSPYYESGAKISYTSESGKWFVSGLILNGWQRIQRVDGNSTVAFGHQLTYKPNEKITLNSSSFIGNDKPDSIRQMRYFHNLYGIFQLTDKFALITGFDIGAEQKFKGSNQYNLWYSPVVIAKYSPAEKLSFAARGEYYQDKNGVIAATGTNNGFRTFGYSMNVDYWIFPNLVWRTEVKNLNSKDHIFLNRDNEFQKNNFSAITSLAVSF</sequence>
<feature type="signal peptide" evidence="1">
    <location>
        <begin position="1"/>
        <end position="23"/>
    </location>
</feature>
<evidence type="ECO:0000313" key="2">
    <source>
        <dbReference type="EMBL" id="VFB02352.1"/>
    </source>
</evidence>
<dbReference type="RefSeq" id="WP_130913208.1">
    <property type="nucleotide sequence ID" value="NZ_LR215974.1"/>
</dbReference>
<proteinExistence type="predicted"/>
<dbReference type="AlphaFoldDB" id="A0A4U8W8B4"/>
<name>A0A4U8W8B4_9FLAO</name>
<dbReference type="KEGG" id="ctai:NCTC12078_00327"/>
<gene>
    <name evidence="2" type="ORF">NCTC12078_00327</name>
</gene>